<dbReference type="OrthoDB" id="9760040at2"/>
<keyword evidence="1" id="KW-0732">Signal</keyword>
<evidence type="ECO:0000313" key="2">
    <source>
        <dbReference type="EMBL" id="ALW85724.1"/>
    </source>
</evidence>
<dbReference type="InterPro" id="IPR010281">
    <property type="entry name" value="DUF885"/>
</dbReference>
<evidence type="ECO:0008006" key="4">
    <source>
        <dbReference type="Google" id="ProtNLM"/>
    </source>
</evidence>
<proteinExistence type="predicted"/>
<gene>
    <name evidence="2" type="ORF">AUC43_11870</name>
</gene>
<dbReference type="EMBL" id="CP013909">
    <property type="protein sequence ID" value="ALW85724.1"/>
    <property type="molecule type" value="Genomic_DNA"/>
</dbReference>
<name>A0A0U4AC14_9BACT</name>
<keyword evidence="3" id="KW-1185">Reference proteome</keyword>
<dbReference type="Pfam" id="PF05960">
    <property type="entry name" value="DUF885"/>
    <property type="match status" value="1"/>
</dbReference>
<evidence type="ECO:0000313" key="3">
    <source>
        <dbReference type="Proteomes" id="UP000059542"/>
    </source>
</evidence>
<dbReference type="AlphaFoldDB" id="A0A0U4AC14"/>
<accession>A0A0U4AC14</accession>
<evidence type="ECO:0000256" key="1">
    <source>
        <dbReference type="SAM" id="SignalP"/>
    </source>
</evidence>
<feature type="chain" id="PRO_5006846741" description="DUF885 domain-containing protein" evidence="1">
    <location>
        <begin position="21"/>
        <end position="584"/>
    </location>
</feature>
<dbReference type="STRING" id="1411621.AUC43_11870"/>
<sequence length="584" mass="66899">MKFSVLAFAFLVLFTFRVQAQQRMHPDIAVAVNAIKGFEKTELQRDSSLHHPLRSQTESTFQARYTFYKKVATNLRAINKKTMSFEDEVNLELLDYRIQEELAEYEYQAYLNPLYTDTGFHAALADEGSATLRTKKDAEQYLILLQDIPRFMRENIQLMRKGISLGITQPREVLNGYETSYTQHIVEAPEQSVFWKPFATKPAAIPEAEWLALQNTAKTVISKDVISSYQKLKVFFDQEYLPKARATLGATGFPNGKAYYEERVQHFTTTKLSSEEVYQIGLQEVSRIRAEMDKVIRDVKFKGDFKAFVSFLRTDPQFHPKTGDELLKDAAFIAKTIEGKLPALFGKLPRQPFTVVAVPEYLAPNYTSGRYSGAPISSKQAGEYWVNTSNLPNRTLYTLESLTLHEAVPGHHLQKSLTQELPNVPEFRRTLYINAFGEGWGLYSEYLGHEMGMYKDPYSLFGRLTYEMWRACRLVIDVGIHTKGWTRDQAVTYLADNTALSLLEVNTEVNRYILWPGQALAYKMGELKIKEMRGKAEAALQADFDVRAFHDMVLSNGTVTLTILEKMTDRFIKEQQEKAKKKKA</sequence>
<reference evidence="2 3" key="1">
    <citation type="submission" date="2015-12" db="EMBL/GenBank/DDBJ databases">
        <authorList>
            <person name="Shamseldin A."/>
            <person name="Moawad H."/>
            <person name="Abd El-Rahim W.M."/>
            <person name="Sadowsky M.J."/>
        </authorList>
    </citation>
    <scope>NUCLEOTIDE SEQUENCE [LARGE SCALE GENOMIC DNA]</scope>
    <source>
        <strain evidence="2 3">DG5B</strain>
    </source>
</reference>
<dbReference type="KEGG" id="hyg:AUC43_11870"/>
<dbReference type="Proteomes" id="UP000059542">
    <property type="component" value="Chromosome"/>
</dbReference>
<dbReference type="PANTHER" id="PTHR33361:SF2">
    <property type="entry name" value="DUF885 DOMAIN-CONTAINING PROTEIN"/>
    <property type="match status" value="1"/>
</dbReference>
<feature type="signal peptide" evidence="1">
    <location>
        <begin position="1"/>
        <end position="20"/>
    </location>
</feature>
<dbReference type="PANTHER" id="PTHR33361">
    <property type="entry name" value="GLR0591 PROTEIN"/>
    <property type="match status" value="1"/>
</dbReference>
<organism evidence="2 3">
    <name type="scientific">Hymenobacter sedentarius</name>
    <dbReference type="NCBI Taxonomy" id="1411621"/>
    <lineage>
        <taxon>Bacteria</taxon>
        <taxon>Pseudomonadati</taxon>
        <taxon>Bacteroidota</taxon>
        <taxon>Cytophagia</taxon>
        <taxon>Cytophagales</taxon>
        <taxon>Hymenobacteraceae</taxon>
        <taxon>Hymenobacter</taxon>
    </lineage>
</organism>
<protein>
    <recommendedName>
        <fullName evidence="4">DUF885 domain-containing protein</fullName>
    </recommendedName>
</protein>
<dbReference type="RefSeq" id="WP_068193613.1">
    <property type="nucleotide sequence ID" value="NZ_CP013909.1"/>
</dbReference>